<keyword evidence="1" id="KW-0812">Transmembrane</keyword>
<keyword evidence="4" id="KW-1185">Reference proteome</keyword>
<feature type="domain" description="Signal transduction histidine kinase internal region" evidence="2">
    <location>
        <begin position="131"/>
        <end position="209"/>
    </location>
</feature>
<keyword evidence="1" id="KW-1133">Transmembrane helix</keyword>
<dbReference type="InterPro" id="IPR036890">
    <property type="entry name" value="HATPase_C_sf"/>
</dbReference>
<accession>A0ABS3YNF4</accession>
<feature type="transmembrane region" description="Helical" evidence="1">
    <location>
        <begin position="27"/>
        <end position="44"/>
    </location>
</feature>
<dbReference type="GO" id="GO:0016301">
    <property type="term" value="F:kinase activity"/>
    <property type="evidence" value="ECO:0007669"/>
    <property type="project" value="UniProtKB-KW"/>
</dbReference>
<evidence type="ECO:0000313" key="4">
    <source>
        <dbReference type="Proteomes" id="UP000677244"/>
    </source>
</evidence>
<dbReference type="InterPro" id="IPR050640">
    <property type="entry name" value="Bact_2-comp_sensor_kinase"/>
</dbReference>
<dbReference type="EMBL" id="JAGHKO010000001">
    <property type="protein sequence ID" value="MBO9199413.1"/>
    <property type="molecule type" value="Genomic_DNA"/>
</dbReference>
<dbReference type="InterPro" id="IPR010559">
    <property type="entry name" value="Sig_transdc_His_kin_internal"/>
</dbReference>
<dbReference type="PANTHER" id="PTHR34220:SF7">
    <property type="entry name" value="SENSOR HISTIDINE KINASE YPDA"/>
    <property type="match status" value="1"/>
</dbReference>
<dbReference type="SUPFAM" id="SSF55874">
    <property type="entry name" value="ATPase domain of HSP90 chaperone/DNA topoisomerase II/histidine kinase"/>
    <property type="match status" value="1"/>
</dbReference>
<name>A0ABS3YNF4_9BACT</name>
<reference evidence="3 4" key="1">
    <citation type="submission" date="2021-03" db="EMBL/GenBank/DDBJ databases">
        <title>Assistant Professor.</title>
        <authorList>
            <person name="Huq M.A."/>
        </authorList>
    </citation>
    <scope>NUCLEOTIDE SEQUENCE [LARGE SCALE GENOMIC DNA]</scope>
    <source>
        <strain evidence="3 4">MAH-29</strain>
    </source>
</reference>
<keyword evidence="3" id="KW-0418">Kinase</keyword>
<protein>
    <submittedName>
        <fullName evidence="3">Histidine kinase</fullName>
    </submittedName>
</protein>
<keyword evidence="1" id="KW-0472">Membrane</keyword>
<gene>
    <name evidence="3" type="ORF">J7I42_03985</name>
</gene>
<evidence type="ECO:0000259" key="2">
    <source>
        <dbReference type="Pfam" id="PF06580"/>
    </source>
</evidence>
<dbReference type="PANTHER" id="PTHR34220">
    <property type="entry name" value="SENSOR HISTIDINE KINASE YPDA"/>
    <property type="match status" value="1"/>
</dbReference>
<dbReference type="RefSeq" id="WP_209137479.1">
    <property type="nucleotide sequence ID" value="NZ_JAGHKO010000001.1"/>
</dbReference>
<comment type="caution">
    <text evidence="3">The sequence shown here is derived from an EMBL/GenBank/DDBJ whole genome shotgun (WGS) entry which is preliminary data.</text>
</comment>
<dbReference type="Gene3D" id="3.30.565.10">
    <property type="entry name" value="Histidine kinase-like ATPase, C-terminal domain"/>
    <property type="match status" value="1"/>
</dbReference>
<organism evidence="3 4">
    <name type="scientific">Niastella soli</name>
    <dbReference type="NCBI Taxonomy" id="2821487"/>
    <lineage>
        <taxon>Bacteria</taxon>
        <taxon>Pseudomonadati</taxon>
        <taxon>Bacteroidota</taxon>
        <taxon>Chitinophagia</taxon>
        <taxon>Chitinophagales</taxon>
        <taxon>Chitinophagaceae</taxon>
        <taxon>Niastella</taxon>
    </lineage>
</organism>
<proteinExistence type="predicted"/>
<sequence>MATTNFFLFYLTAFYLMRKIVIQKTRWVWLSISCIVLPVLFTYLKFRISTYFIEQIFHDNSIKTNAFSGERWQKTANDPLGLLSHQFKTYFQTNIYFTFSIVVLAIAYRSAVAWYLQEKNTRELENQKLRAELSFLEMQVNPHFLFNALNNTYSLSVLENSKLTGNSILKLSELLRYMLYEKSDANNMVLLEKEIRYINSYIDLEKMRHFEMIYFDFSIEGDIRNKRVAPLLLFPLVENAFKHGELTMPDKPVILRLHITDQQLYFSLENHKNKNVKDKMGGIGVQNVKKRLELIYGNRFTFIETKNEDVYKVNLQLPV</sequence>
<keyword evidence="3" id="KW-0808">Transferase</keyword>
<dbReference type="Proteomes" id="UP000677244">
    <property type="component" value="Unassembled WGS sequence"/>
</dbReference>
<feature type="transmembrane region" description="Helical" evidence="1">
    <location>
        <begin position="95"/>
        <end position="116"/>
    </location>
</feature>
<dbReference type="Pfam" id="PF06580">
    <property type="entry name" value="His_kinase"/>
    <property type="match status" value="1"/>
</dbReference>
<evidence type="ECO:0000313" key="3">
    <source>
        <dbReference type="EMBL" id="MBO9199413.1"/>
    </source>
</evidence>
<evidence type="ECO:0000256" key="1">
    <source>
        <dbReference type="SAM" id="Phobius"/>
    </source>
</evidence>